<accession>A0ACA9L663</accession>
<evidence type="ECO:0000313" key="1">
    <source>
        <dbReference type="EMBL" id="CAG8512997.1"/>
    </source>
</evidence>
<dbReference type="Proteomes" id="UP000789920">
    <property type="component" value="Unassembled WGS sequence"/>
</dbReference>
<feature type="non-terminal residue" evidence="1">
    <location>
        <position position="1"/>
    </location>
</feature>
<organism evidence="1 2">
    <name type="scientific">Racocetra persica</name>
    <dbReference type="NCBI Taxonomy" id="160502"/>
    <lineage>
        <taxon>Eukaryota</taxon>
        <taxon>Fungi</taxon>
        <taxon>Fungi incertae sedis</taxon>
        <taxon>Mucoromycota</taxon>
        <taxon>Glomeromycotina</taxon>
        <taxon>Glomeromycetes</taxon>
        <taxon>Diversisporales</taxon>
        <taxon>Gigasporaceae</taxon>
        <taxon>Racocetra</taxon>
    </lineage>
</organism>
<name>A0ACA9L663_9GLOM</name>
<protein>
    <submittedName>
        <fullName evidence="1">33360_t:CDS:1</fullName>
    </submittedName>
</protein>
<comment type="caution">
    <text evidence="1">The sequence shown here is derived from an EMBL/GenBank/DDBJ whole genome shotgun (WGS) entry which is preliminary data.</text>
</comment>
<evidence type="ECO:0000313" key="2">
    <source>
        <dbReference type="Proteomes" id="UP000789920"/>
    </source>
</evidence>
<proteinExistence type="predicted"/>
<reference evidence="1" key="1">
    <citation type="submission" date="2021-06" db="EMBL/GenBank/DDBJ databases">
        <authorList>
            <person name="Kallberg Y."/>
            <person name="Tangrot J."/>
            <person name="Rosling A."/>
        </authorList>
    </citation>
    <scope>NUCLEOTIDE SEQUENCE</scope>
    <source>
        <strain evidence="1">MA461A</strain>
    </source>
</reference>
<keyword evidence="2" id="KW-1185">Reference proteome</keyword>
<dbReference type="EMBL" id="CAJVQC010002544">
    <property type="protein sequence ID" value="CAG8512997.1"/>
    <property type="molecule type" value="Genomic_DNA"/>
</dbReference>
<sequence length="82" mass="9274">ANNLPHTGISKRRPLEMLTISNIVFEQASELCVGMNEIKKESWIKMVIFTSIYLYASTLKSFIQTKQASTPHSNITESIKKS</sequence>
<gene>
    <name evidence="1" type="ORF">RPERSI_LOCUS2344</name>
</gene>